<evidence type="ECO:0000313" key="2">
    <source>
        <dbReference type="Proteomes" id="UP000235616"/>
    </source>
</evidence>
<name>A0A2N7VB80_9BURK</name>
<protein>
    <submittedName>
        <fullName evidence="1">Uncharacterized protein</fullName>
    </submittedName>
</protein>
<keyword evidence="2" id="KW-1185">Reference proteome</keyword>
<dbReference type="AlphaFoldDB" id="A0A2N7VB80"/>
<proteinExistence type="predicted"/>
<accession>A0A2N7VB80</accession>
<comment type="caution">
    <text evidence="1">The sequence shown here is derived from an EMBL/GenBank/DDBJ whole genome shotgun (WGS) entry which is preliminary data.</text>
</comment>
<evidence type="ECO:0000313" key="1">
    <source>
        <dbReference type="EMBL" id="PMS14377.1"/>
    </source>
</evidence>
<sequence length="104" mass="11749">MLFIKDYLAACKRHGYVISKSNLEFCEPCDELDDEVALAVRMLVESGDSLAGMETECAALLANRTYLPFYALAAVMRLLGEAKCRELVSTQDYGWFFSQLDQHQ</sequence>
<organism evidence="1 2">
    <name type="scientific">Trinickia dabaoshanensis</name>
    <dbReference type="NCBI Taxonomy" id="564714"/>
    <lineage>
        <taxon>Bacteria</taxon>
        <taxon>Pseudomonadati</taxon>
        <taxon>Pseudomonadota</taxon>
        <taxon>Betaproteobacteria</taxon>
        <taxon>Burkholderiales</taxon>
        <taxon>Burkholderiaceae</taxon>
        <taxon>Trinickia</taxon>
    </lineage>
</organism>
<dbReference type="Proteomes" id="UP000235616">
    <property type="component" value="Unassembled WGS sequence"/>
</dbReference>
<reference evidence="1 2" key="1">
    <citation type="submission" date="2018-01" db="EMBL/GenBank/DDBJ databases">
        <title>Whole genome analyses suggest that Burkholderia sensu lato contains two further novel genera in the rhizoxinica-symbiotica group Mycetohabitans gen. nov., and Trinickia gen. nov.: implications for the evolution of diazotrophy and nodulation in the Burkholderiaceae.</title>
        <authorList>
            <person name="Estrada-de los Santos P."/>
            <person name="Palmer M."/>
            <person name="Chavez-Ramirez B."/>
            <person name="Beukes C."/>
            <person name="Steenkamp E.T."/>
            <person name="Hirsch A.M."/>
            <person name="Manyaka P."/>
            <person name="Maluk M."/>
            <person name="Lafos M."/>
            <person name="Crook M."/>
            <person name="Gross E."/>
            <person name="Simon M.F."/>
            <person name="Bueno dos Reis Junior F."/>
            <person name="Poole P.S."/>
            <person name="Venter S.N."/>
            <person name="James E.K."/>
        </authorList>
    </citation>
    <scope>NUCLEOTIDE SEQUENCE [LARGE SCALE GENOMIC DNA]</scope>
    <source>
        <strain evidence="1 2">GIMN1.004</strain>
    </source>
</reference>
<dbReference type="EMBL" id="PNYA01000049">
    <property type="protein sequence ID" value="PMS14377.1"/>
    <property type="molecule type" value="Genomic_DNA"/>
</dbReference>
<gene>
    <name evidence="1" type="ORF">C0Z18_31950</name>
</gene>